<name>A0ABQ5I4U4_9ASTR</name>
<dbReference type="Gene3D" id="2.40.70.10">
    <property type="entry name" value="Acid Proteases"/>
    <property type="match status" value="1"/>
</dbReference>
<dbReference type="GO" id="GO:0003964">
    <property type="term" value="F:RNA-directed DNA polymerase activity"/>
    <property type="evidence" value="ECO:0007669"/>
    <property type="project" value="UniProtKB-KW"/>
</dbReference>
<keyword evidence="1" id="KW-0695">RNA-directed DNA polymerase</keyword>
<proteinExistence type="predicted"/>
<keyword evidence="2" id="KW-1185">Reference proteome</keyword>
<gene>
    <name evidence="1" type="ORF">Tco_1090322</name>
</gene>
<dbReference type="CDD" id="cd00303">
    <property type="entry name" value="retropepsin_like"/>
    <property type="match status" value="1"/>
</dbReference>
<evidence type="ECO:0000313" key="1">
    <source>
        <dbReference type="EMBL" id="GJT94804.1"/>
    </source>
</evidence>
<accession>A0ABQ5I4U4</accession>
<dbReference type="EMBL" id="BQNB010020331">
    <property type="protein sequence ID" value="GJT94804.1"/>
    <property type="molecule type" value="Genomic_DNA"/>
</dbReference>
<keyword evidence="1" id="KW-0548">Nucleotidyltransferase</keyword>
<sequence length="320" mass="36310">MFMKLHINISLAKALALMAKYAKMLKDLLSNKEKLLELANTPLTKNCSVILLKKLPEKLGDPGKFLILCDFSELEECMALSDLGASINLMYFSVWKKLMLPELVPTRMTLELANQSVAYPAGIAEDVFVQVGKFTFPADFVVVYYDVNPSVPVILGRPFLRTDRALVDVYGKELILRDGDEKLIFHVDSTSKYPHKHGNELINMINFIDITCEDHFHEVLKIQKSIHPFSGSTTSPSDYFPSLTPFKTSDSLLEDFADELALIESFPPGNDDIHFDVESDLRELEYLLNRDPSIDFSPKDYIEEIDSILDEFVDEPFLVD</sequence>
<dbReference type="InterPro" id="IPR021109">
    <property type="entry name" value="Peptidase_aspartic_dom_sf"/>
</dbReference>
<dbReference type="PANTHER" id="PTHR33067:SF9">
    <property type="entry name" value="RNA-DIRECTED DNA POLYMERASE"/>
    <property type="match status" value="1"/>
</dbReference>
<comment type="caution">
    <text evidence="1">The sequence shown here is derived from an EMBL/GenBank/DDBJ whole genome shotgun (WGS) entry which is preliminary data.</text>
</comment>
<evidence type="ECO:0000313" key="2">
    <source>
        <dbReference type="Proteomes" id="UP001151760"/>
    </source>
</evidence>
<keyword evidence="1" id="KW-0808">Transferase</keyword>
<dbReference type="Proteomes" id="UP001151760">
    <property type="component" value="Unassembled WGS sequence"/>
</dbReference>
<protein>
    <submittedName>
        <fullName evidence="1">Reverse transcriptase domain-containing protein</fullName>
    </submittedName>
</protein>
<reference evidence="1" key="1">
    <citation type="journal article" date="2022" name="Int. J. Mol. Sci.">
        <title>Draft Genome of Tanacetum Coccineum: Genomic Comparison of Closely Related Tanacetum-Family Plants.</title>
        <authorList>
            <person name="Yamashiro T."/>
            <person name="Shiraishi A."/>
            <person name="Nakayama K."/>
            <person name="Satake H."/>
        </authorList>
    </citation>
    <scope>NUCLEOTIDE SEQUENCE</scope>
</reference>
<organism evidence="1 2">
    <name type="scientific">Tanacetum coccineum</name>
    <dbReference type="NCBI Taxonomy" id="301880"/>
    <lineage>
        <taxon>Eukaryota</taxon>
        <taxon>Viridiplantae</taxon>
        <taxon>Streptophyta</taxon>
        <taxon>Embryophyta</taxon>
        <taxon>Tracheophyta</taxon>
        <taxon>Spermatophyta</taxon>
        <taxon>Magnoliopsida</taxon>
        <taxon>eudicotyledons</taxon>
        <taxon>Gunneridae</taxon>
        <taxon>Pentapetalae</taxon>
        <taxon>asterids</taxon>
        <taxon>campanulids</taxon>
        <taxon>Asterales</taxon>
        <taxon>Asteraceae</taxon>
        <taxon>Asteroideae</taxon>
        <taxon>Anthemideae</taxon>
        <taxon>Anthemidinae</taxon>
        <taxon>Tanacetum</taxon>
    </lineage>
</organism>
<dbReference type="PANTHER" id="PTHR33067">
    <property type="entry name" value="RNA-DIRECTED DNA POLYMERASE-RELATED"/>
    <property type="match status" value="1"/>
</dbReference>
<reference evidence="1" key="2">
    <citation type="submission" date="2022-01" db="EMBL/GenBank/DDBJ databases">
        <authorList>
            <person name="Yamashiro T."/>
            <person name="Shiraishi A."/>
            <person name="Satake H."/>
            <person name="Nakayama K."/>
        </authorList>
    </citation>
    <scope>NUCLEOTIDE SEQUENCE</scope>
</reference>